<protein>
    <submittedName>
        <fullName evidence="3">Inositol 2-dehydrogenase</fullName>
        <ecNumber evidence="3">1.1.1.18</ecNumber>
    </submittedName>
</protein>
<dbReference type="PROSITE" id="PS51318">
    <property type="entry name" value="TAT"/>
    <property type="match status" value="1"/>
</dbReference>
<reference evidence="3 4" key="1">
    <citation type="submission" date="2019-02" db="EMBL/GenBank/DDBJ databases">
        <title>Deep-cultivation of Planctomycetes and their phenomic and genomic characterization uncovers novel biology.</title>
        <authorList>
            <person name="Wiegand S."/>
            <person name="Jogler M."/>
            <person name="Boedeker C."/>
            <person name="Pinto D."/>
            <person name="Vollmers J."/>
            <person name="Rivas-Marin E."/>
            <person name="Kohn T."/>
            <person name="Peeters S.H."/>
            <person name="Heuer A."/>
            <person name="Rast P."/>
            <person name="Oberbeckmann S."/>
            <person name="Bunk B."/>
            <person name="Jeske O."/>
            <person name="Meyerdierks A."/>
            <person name="Storesund J.E."/>
            <person name="Kallscheuer N."/>
            <person name="Luecker S."/>
            <person name="Lage O.M."/>
            <person name="Pohl T."/>
            <person name="Merkel B.J."/>
            <person name="Hornburger P."/>
            <person name="Mueller R.-W."/>
            <person name="Bruemmer F."/>
            <person name="Labrenz M."/>
            <person name="Spormann A.M."/>
            <person name="Op den Camp H."/>
            <person name="Overmann J."/>
            <person name="Amann R."/>
            <person name="Jetten M.S.M."/>
            <person name="Mascher T."/>
            <person name="Medema M.H."/>
            <person name="Devos D.P."/>
            <person name="Kaster A.-K."/>
            <person name="Ovreas L."/>
            <person name="Rohde M."/>
            <person name="Galperin M.Y."/>
            <person name="Jogler C."/>
        </authorList>
    </citation>
    <scope>NUCLEOTIDE SEQUENCE [LARGE SCALE GENOMIC DNA]</scope>
    <source>
        <strain evidence="3 4">Pla85_3_4</strain>
    </source>
</reference>
<dbReference type="PANTHER" id="PTHR43818:SF5">
    <property type="entry name" value="OXIDOREDUCTASE FAMILY PROTEIN"/>
    <property type="match status" value="1"/>
</dbReference>
<evidence type="ECO:0000259" key="2">
    <source>
        <dbReference type="Pfam" id="PF19051"/>
    </source>
</evidence>
<evidence type="ECO:0000313" key="3">
    <source>
        <dbReference type="EMBL" id="QDU94721.1"/>
    </source>
</evidence>
<dbReference type="InterPro" id="IPR000683">
    <property type="entry name" value="Gfo/Idh/MocA-like_OxRdtase_N"/>
</dbReference>
<sequence>MKSPAATVSRRQFLQTAAVAGAVISAPMIVPARVFGANERILTGHIGLGGQGNSNLRKFTNQAAALCDVDSGHLARAMKTTADRGRDCAAFADYRKLLERKDIDAVVISTPDHWHAKTVVDACDAGKHVYCEKPLSLTIAEGRKMVEAARSNKRIVQTGSQQRSSSNFRYACELVRNGRIGKLQEVHVGIARTNHPFKTSPPPDSTPPAELDYDLWLGPAPERPYNEKRVHYNFRFFWDYSGGQMTNWGAHHIDIAQWGMGTDDSGPIAVEGTAKFHPQMWHEVTESCRIRYTYPSGVVMTVGQQQPDISMGTKFIGDKGTIFVDRGKLTSDPGDIIQQPIADDEIHLYNSSDHHGNFLDCIASGELPICDVEIGHRSATCCHLGNIAVRLGRKITWDPAAEKIQGDEEASALSDRPYRQPWTLG</sequence>
<dbReference type="PANTHER" id="PTHR43818">
    <property type="entry name" value="BCDNA.GH03377"/>
    <property type="match status" value="1"/>
</dbReference>
<name>A0A518DSA6_9BACT</name>
<organism evidence="3 4">
    <name type="scientific">Lignipirellula cremea</name>
    <dbReference type="NCBI Taxonomy" id="2528010"/>
    <lineage>
        <taxon>Bacteria</taxon>
        <taxon>Pseudomonadati</taxon>
        <taxon>Planctomycetota</taxon>
        <taxon>Planctomycetia</taxon>
        <taxon>Pirellulales</taxon>
        <taxon>Pirellulaceae</taxon>
        <taxon>Lignipirellula</taxon>
    </lineage>
</organism>
<dbReference type="EMBL" id="CP036433">
    <property type="protein sequence ID" value="QDU94721.1"/>
    <property type="molecule type" value="Genomic_DNA"/>
</dbReference>
<feature type="domain" description="Gfo/Idh/MocA-like oxidoreductase N-terminal" evidence="1">
    <location>
        <begin position="46"/>
        <end position="159"/>
    </location>
</feature>
<proteinExistence type="predicted"/>
<dbReference type="InterPro" id="IPR019546">
    <property type="entry name" value="TAT_signal_bac_arc"/>
</dbReference>
<keyword evidence="4" id="KW-1185">Reference proteome</keyword>
<dbReference type="OrthoDB" id="9788246at2"/>
<dbReference type="GO" id="GO:0050112">
    <property type="term" value="F:inositol 2-dehydrogenase (NAD+) activity"/>
    <property type="evidence" value="ECO:0007669"/>
    <property type="project" value="UniProtKB-EC"/>
</dbReference>
<dbReference type="Gene3D" id="3.40.50.720">
    <property type="entry name" value="NAD(P)-binding Rossmann-like Domain"/>
    <property type="match status" value="1"/>
</dbReference>
<dbReference type="InterPro" id="IPR043906">
    <property type="entry name" value="Gfo/Idh/MocA_OxRdtase_bact_C"/>
</dbReference>
<evidence type="ECO:0000313" key="4">
    <source>
        <dbReference type="Proteomes" id="UP000317648"/>
    </source>
</evidence>
<gene>
    <name evidence="3" type="primary">iolG_10</name>
    <name evidence="3" type="ORF">Pla8534_25270</name>
</gene>
<dbReference type="Proteomes" id="UP000317648">
    <property type="component" value="Chromosome"/>
</dbReference>
<dbReference type="Gene3D" id="3.30.360.10">
    <property type="entry name" value="Dihydrodipicolinate Reductase, domain 2"/>
    <property type="match status" value="1"/>
</dbReference>
<dbReference type="InterPro" id="IPR006311">
    <property type="entry name" value="TAT_signal"/>
</dbReference>
<dbReference type="InterPro" id="IPR050463">
    <property type="entry name" value="Gfo/Idh/MocA_oxidrdct_glycsds"/>
</dbReference>
<dbReference type="InterPro" id="IPR036291">
    <property type="entry name" value="NAD(P)-bd_dom_sf"/>
</dbReference>
<keyword evidence="3" id="KW-0560">Oxidoreductase</keyword>
<dbReference type="AlphaFoldDB" id="A0A518DSA6"/>
<dbReference type="Pfam" id="PF19051">
    <property type="entry name" value="GFO_IDH_MocA_C2"/>
    <property type="match status" value="1"/>
</dbReference>
<dbReference type="RefSeq" id="WP_145053368.1">
    <property type="nucleotide sequence ID" value="NZ_CP036433.1"/>
</dbReference>
<accession>A0A518DSA6</accession>
<evidence type="ECO:0000259" key="1">
    <source>
        <dbReference type="Pfam" id="PF01408"/>
    </source>
</evidence>
<dbReference type="SUPFAM" id="SSF51735">
    <property type="entry name" value="NAD(P)-binding Rossmann-fold domains"/>
    <property type="match status" value="1"/>
</dbReference>
<dbReference type="KEGG" id="lcre:Pla8534_25270"/>
<dbReference type="NCBIfam" id="TIGR01409">
    <property type="entry name" value="TAT_signal_seq"/>
    <property type="match status" value="1"/>
</dbReference>
<dbReference type="EC" id="1.1.1.18" evidence="3"/>
<dbReference type="Pfam" id="PF01408">
    <property type="entry name" value="GFO_IDH_MocA"/>
    <property type="match status" value="1"/>
</dbReference>
<feature type="domain" description="Gfo/Idh/MocA-like oxidoreductase bacterial type C-terminal" evidence="2">
    <location>
        <begin position="207"/>
        <end position="423"/>
    </location>
</feature>
<dbReference type="GO" id="GO:0000166">
    <property type="term" value="F:nucleotide binding"/>
    <property type="evidence" value="ECO:0007669"/>
    <property type="project" value="InterPro"/>
</dbReference>
<dbReference type="SUPFAM" id="SSF55347">
    <property type="entry name" value="Glyceraldehyde-3-phosphate dehydrogenase-like, C-terminal domain"/>
    <property type="match status" value="1"/>
</dbReference>